<sequence>MEIDINGSPGGNEGSKELSSALEVTPKEGRKGHPGKRGWSTFVNIPPRSSAHRVVRRPRAQEIRLYSTATNPLAIVLEGYPEQTVTSEQLTLLQGALVSEVTGIREGLLPRFTRTAALRNNAVVIKDEDEVVLSWLTENRAHLSIRRC</sequence>
<feature type="region of interest" description="Disordered" evidence="1">
    <location>
        <begin position="1"/>
        <end position="40"/>
    </location>
</feature>
<evidence type="ECO:0000313" key="2">
    <source>
        <dbReference type="EMBL" id="KMQ93653.1"/>
    </source>
</evidence>
<evidence type="ECO:0000256" key="1">
    <source>
        <dbReference type="SAM" id="MobiDB-lite"/>
    </source>
</evidence>
<organism evidence="2 3">
    <name type="scientific">Lasius niger</name>
    <name type="common">Black garden ant</name>
    <dbReference type="NCBI Taxonomy" id="67767"/>
    <lineage>
        <taxon>Eukaryota</taxon>
        <taxon>Metazoa</taxon>
        <taxon>Ecdysozoa</taxon>
        <taxon>Arthropoda</taxon>
        <taxon>Hexapoda</taxon>
        <taxon>Insecta</taxon>
        <taxon>Pterygota</taxon>
        <taxon>Neoptera</taxon>
        <taxon>Endopterygota</taxon>
        <taxon>Hymenoptera</taxon>
        <taxon>Apocrita</taxon>
        <taxon>Aculeata</taxon>
        <taxon>Formicoidea</taxon>
        <taxon>Formicidae</taxon>
        <taxon>Formicinae</taxon>
        <taxon>Lasius</taxon>
        <taxon>Lasius</taxon>
    </lineage>
</organism>
<proteinExistence type="predicted"/>
<reference evidence="2 3" key="1">
    <citation type="submission" date="2015-04" db="EMBL/GenBank/DDBJ databases">
        <title>Lasius niger genome sequencing.</title>
        <authorList>
            <person name="Konorov E.A."/>
            <person name="Nikitin M.A."/>
            <person name="Kirill M.V."/>
            <person name="Chang P."/>
        </authorList>
    </citation>
    <scope>NUCLEOTIDE SEQUENCE [LARGE SCALE GENOMIC DNA]</scope>
    <source>
        <tissue evidence="2">Whole</tissue>
    </source>
</reference>
<comment type="caution">
    <text evidence="2">The sequence shown here is derived from an EMBL/GenBank/DDBJ whole genome shotgun (WGS) entry which is preliminary data.</text>
</comment>
<evidence type="ECO:0000313" key="3">
    <source>
        <dbReference type="Proteomes" id="UP000036403"/>
    </source>
</evidence>
<accession>A0A0J7KTK9</accession>
<keyword evidence="2" id="KW-0670">Pyruvate</keyword>
<protein>
    <submittedName>
        <fullName evidence="2">Phosphoenolpyruvate carboxylase</fullName>
    </submittedName>
</protein>
<dbReference type="Proteomes" id="UP000036403">
    <property type="component" value="Unassembled WGS sequence"/>
</dbReference>
<dbReference type="PaxDb" id="67767-A0A0J7KTK9"/>
<gene>
    <name evidence="2" type="ORF">RF55_6233</name>
</gene>
<name>A0A0J7KTK9_LASNI</name>
<dbReference type="EMBL" id="LBMM01003329">
    <property type="protein sequence ID" value="KMQ93653.1"/>
    <property type="molecule type" value="Genomic_DNA"/>
</dbReference>
<dbReference type="AlphaFoldDB" id="A0A0J7KTK9"/>
<keyword evidence="3" id="KW-1185">Reference proteome</keyword>